<keyword evidence="7" id="KW-1185">Reference proteome</keyword>
<dbReference type="PANTHER" id="PTHR43847">
    <property type="entry name" value="BLL3993 PROTEIN"/>
    <property type="match status" value="1"/>
</dbReference>
<dbReference type="Gene3D" id="1.20.120.1630">
    <property type="match status" value="1"/>
</dbReference>
<evidence type="ECO:0000256" key="1">
    <source>
        <dbReference type="ARBA" id="ARBA00004141"/>
    </source>
</evidence>
<evidence type="ECO:0000256" key="3">
    <source>
        <dbReference type="ARBA" id="ARBA00022989"/>
    </source>
</evidence>
<feature type="transmembrane region" description="Helical" evidence="5">
    <location>
        <begin position="117"/>
        <end position="143"/>
    </location>
</feature>
<accession>A0A934IM38</accession>
<gene>
    <name evidence="6" type="ORF">ILP92_17580</name>
</gene>
<dbReference type="RefSeq" id="WP_198917721.1">
    <property type="nucleotide sequence ID" value="NZ_JAEKPD010000029.1"/>
</dbReference>
<comment type="subcellular location">
    <subcellularLocation>
        <location evidence="1">Membrane</location>
        <topology evidence="1">Multi-pass membrane protein</topology>
    </subcellularLocation>
</comment>
<feature type="transmembrane region" description="Helical" evidence="5">
    <location>
        <begin position="42"/>
        <end position="61"/>
    </location>
</feature>
<evidence type="ECO:0000256" key="4">
    <source>
        <dbReference type="ARBA" id="ARBA00023136"/>
    </source>
</evidence>
<feature type="transmembrane region" description="Helical" evidence="5">
    <location>
        <begin position="68"/>
        <end position="86"/>
    </location>
</feature>
<dbReference type="InterPro" id="IPR052527">
    <property type="entry name" value="Metal_cation-efflux_comp"/>
</dbReference>
<sequence length="165" mass="18071">MSLGAALFLGFLVVQRLSELVLARRNTRRLLAQGAREVAPEHYKLIVALHAAWLGALALFGHDAAVQPGWLAVFVVLQGVRLWILGSLGRRWTTRIIVLDEPLVARGPYRFVKHPNYALVVAEIAVAPLVLGLVWVAVIFSILNAGVLAIRIRAEDDALKSLRAS</sequence>
<evidence type="ECO:0000313" key="6">
    <source>
        <dbReference type="EMBL" id="MBJ3764549.1"/>
    </source>
</evidence>
<keyword evidence="3 5" id="KW-1133">Transmembrane helix</keyword>
<dbReference type="AlphaFoldDB" id="A0A934IM38"/>
<keyword evidence="4 5" id="KW-0472">Membrane</keyword>
<evidence type="ECO:0000256" key="2">
    <source>
        <dbReference type="ARBA" id="ARBA00022692"/>
    </source>
</evidence>
<name>A0A934IM38_9RHOB</name>
<dbReference type="Proteomes" id="UP000642488">
    <property type="component" value="Unassembled WGS sequence"/>
</dbReference>
<evidence type="ECO:0000256" key="5">
    <source>
        <dbReference type="SAM" id="Phobius"/>
    </source>
</evidence>
<dbReference type="GO" id="GO:0004671">
    <property type="term" value="F:protein C-terminal S-isoprenylcysteine carboxyl O-methyltransferase activity"/>
    <property type="evidence" value="ECO:0007669"/>
    <property type="project" value="InterPro"/>
</dbReference>
<organism evidence="6 7">
    <name type="scientific">Palleronia pontilimi</name>
    <dbReference type="NCBI Taxonomy" id="1964209"/>
    <lineage>
        <taxon>Bacteria</taxon>
        <taxon>Pseudomonadati</taxon>
        <taxon>Pseudomonadota</taxon>
        <taxon>Alphaproteobacteria</taxon>
        <taxon>Rhodobacterales</taxon>
        <taxon>Roseobacteraceae</taxon>
        <taxon>Palleronia</taxon>
    </lineage>
</organism>
<dbReference type="GO" id="GO:0016020">
    <property type="term" value="C:membrane"/>
    <property type="evidence" value="ECO:0007669"/>
    <property type="project" value="UniProtKB-SubCell"/>
</dbReference>
<dbReference type="EMBL" id="JAEKPD010000029">
    <property type="protein sequence ID" value="MBJ3764549.1"/>
    <property type="molecule type" value="Genomic_DNA"/>
</dbReference>
<evidence type="ECO:0000313" key="7">
    <source>
        <dbReference type="Proteomes" id="UP000642488"/>
    </source>
</evidence>
<keyword evidence="2 5" id="KW-0812">Transmembrane</keyword>
<comment type="caution">
    <text evidence="6">The sequence shown here is derived from an EMBL/GenBank/DDBJ whole genome shotgun (WGS) entry which is preliminary data.</text>
</comment>
<reference evidence="6" key="1">
    <citation type="submission" date="2020-12" db="EMBL/GenBank/DDBJ databases">
        <title>Bacterial taxonomy.</title>
        <authorList>
            <person name="Pan X."/>
        </authorList>
    </citation>
    <scope>NUCLEOTIDE SEQUENCE</scope>
    <source>
        <strain evidence="6">KCTC 52957</strain>
    </source>
</reference>
<dbReference type="InterPro" id="IPR007269">
    <property type="entry name" value="ICMT_MeTrfase"/>
</dbReference>
<evidence type="ECO:0008006" key="8">
    <source>
        <dbReference type="Google" id="ProtNLM"/>
    </source>
</evidence>
<protein>
    <recommendedName>
        <fullName evidence="8">Methyltransferase</fullName>
    </recommendedName>
</protein>
<dbReference type="Pfam" id="PF04140">
    <property type="entry name" value="ICMT"/>
    <property type="match status" value="1"/>
</dbReference>
<proteinExistence type="predicted"/>
<dbReference type="PANTHER" id="PTHR43847:SF1">
    <property type="entry name" value="BLL3993 PROTEIN"/>
    <property type="match status" value="1"/>
</dbReference>